<feature type="compositionally biased region" description="Polar residues" evidence="4">
    <location>
        <begin position="2155"/>
        <end position="2165"/>
    </location>
</feature>
<dbReference type="Gene3D" id="1.25.10.10">
    <property type="entry name" value="Leucine-rich Repeat Variant"/>
    <property type="match status" value="1"/>
</dbReference>
<feature type="region of interest" description="Disordered" evidence="4">
    <location>
        <begin position="117"/>
        <end position="147"/>
    </location>
</feature>
<dbReference type="SUPFAM" id="SSF48371">
    <property type="entry name" value="ARM repeat"/>
    <property type="match status" value="1"/>
</dbReference>
<feature type="region of interest" description="Disordered" evidence="4">
    <location>
        <begin position="952"/>
        <end position="973"/>
    </location>
</feature>
<evidence type="ECO:0000256" key="3">
    <source>
        <dbReference type="PROSITE-ProRule" id="PRU00176"/>
    </source>
</evidence>
<dbReference type="CDD" id="cd00590">
    <property type="entry name" value="RRM_SF"/>
    <property type="match status" value="1"/>
</dbReference>
<dbReference type="PANTHER" id="PTHR10352">
    <property type="entry name" value="EUKARYOTIC TRANSLATION INITIATION FACTOR 3 SUBUNIT G"/>
    <property type="match status" value="1"/>
</dbReference>
<evidence type="ECO:0000256" key="1">
    <source>
        <dbReference type="ARBA" id="ARBA00022884"/>
    </source>
</evidence>
<feature type="compositionally biased region" description="Acidic residues" evidence="4">
    <location>
        <begin position="2178"/>
        <end position="2190"/>
    </location>
</feature>
<comment type="caution">
    <text evidence="6">The sequence shown here is derived from an EMBL/GenBank/DDBJ whole genome shotgun (WGS) entry which is preliminary data.</text>
</comment>
<dbReference type="VEuPathDB" id="TriTrypDB:LDHU3_10.1070"/>
<evidence type="ECO:0000256" key="2">
    <source>
        <dbReference type="PROSITE-ProRule" id="PRU00103"/>
    </source>
</evidence>
<dbReference type="PROSITE" id="PS50102">
    <property type="entry name" value="RRM"/>
    <property type="match status" value="3"/>
</dbReference>
<feature type="domain" description="RRM" evidence="5">
    <location>
        <begin position="321"/>
        <end position="400"/>
    </location>
</feature>
<dbReference type="CDD" id="cd12320">
    <property type="entry name" value="RRM6_RBM19_RRM5_MRD1"/>
    <property type="match status" value="1"/>
</dbReference>
<feature type="region of interest" description="Disordered" evidence="4">
    <location>
        <begin position="46"/>
        <end position="67"/>
    </location>
</feature>
<dbReference type="InterPro" id="IPR011989">
    <property type="entry name" value="ARM-like"/>
</dbReference>
<feature type="region of interest" description="Disordered" evidence="4">
    <location>
        <begin position="747"/>
        <end position="815"/>
    </location>
</feature>
<feature type="domain" description="RRM" evidence="5">
    <location>
        <begin position="818"/>
        <end position="902"/>
    </location>
</feature>
<dbReference type="VEuPathDB" id="TriTrypDB:LdBPK_100750.1"/>
<feature type="compositionally biased region" description="Acidic residues" evidence="4">
    <location>
        <begin position="767"/>
        <end position="776"/>
    </location>
</feature>
<sequence length="2588" mass="276430">MSRVRILNLPNDCTEEQLKQHLLRTAPREAPLLEITDVQFIRRPATAADRDHHHKHQKQRQGSGGAVAAARAPKMILRMAFVGFRTSAAGHFVAQYFNSSFFRSSRLKVELAKGLNEQATTRKRVRDDDREDGQKDSDTGATLADGLARRQREFVELRSKATEGPTWAAEVLLAPDTSPTAAAGEDEQKNSAMDKKTQQHRRRQQAERHTADGGDTNDDDEAEQERRALLRQQALGEVSDMDFLSGLAVPPTHSAVDAEVTAQREDGADDVASLRDNDVDGDIPATAMNAANVTNPGTKGVDHDAAAMAQEAQEEIARASHRIRLGNIPYIATEEHLKQFAASLVGPVEAVHIPLTKDTRQNKGAAFVRFSSAEDAVRALQLCRGAILMGRLLRVSAAEEDPHSKRVMEREAALASTAAAQAADGALSRMNLAGSSQFKKQREADRRDKGGGGGQMTWNTMYMNSHAAVETVAQRLGVRSEDVVGVGAKGAAVRAAIAEAYLTSEVQQVLSDEGIAFDLLEGATQNFLKSRSNTTILVKNLQLKDGNDAAELTKLFVRFGVLEASAFPSAGMFALFRYTHPQDARIAFTRLSYKLFKTAPLFLEWAPVGALMEDSEGGSAPAVAASDLGLTAGPSADGDPDADTGGSVAAAVAKAMVYTLFLTNIPFQTTEDELHAFLLDACPRLARAPEALIKRLVLQQEQGRAFLTVADQSTLAYCVSKLNGKPLAGRTLSCVVSKQTAQLQQQARVADTTATPQGTTRRCAGTDADDDNDDESDPTKTAVLARRRAGGANPDNGGSGAISNPASVLKVPPGSDPQKLIVKNLPFEATEKDVRELFSAFSEIRTVRVPRKSHTFSSHRENNHRGFAFVEFLSEAEAARALETLKATHLYGRHLVLQYAKLGGYIANAASPNMENRVVALAVLENLIHWPLPNRSGYAALARGSGEDAEDGSATAALVSAGDAEDLSREPRQRKQDRYRAVLLLPHLCHRLGSRWAETEIVPYLVRCAEEDDPQLALVTGMALLGVTLPRRTPLGPTISASSSSSPDASSTFSGATGNNFGAFLSVEDVQPVCSLLAASSAEETRQFAAQVVLPHLFFGVALERDITLESWDLKYVPLSVLQADMTTTATSMEANEAAEYLESEDNNPSWAAGAVDKRDTDGGASSTARLMAAVRKQLLRKHRLTMKARAAAARASSTVSGKDSHTSSSATEVTDPHTPTEEDVRKRCYDLALEDESVQFLWSGGYAALTGPWLFDGSGRLASLWNDVSDACGRCSSGSSASACRLMASFRCFRRHRRRVDNGQTLRGEPLAACLPLSGADLDLYGAAYASDADSGSGDDFFSVNVRARALVAGLVRWMGALAPRAAAATATSPSADAGTSRSARLHADGSLSLFDYLCCNERRDVLRCRWRSLIKILQGFLESPYPGPVAAAVETVSGLLHAIQAALWEAEQQQQQRAKSSSAGSCADPLRNKATSIDAGAEVDAWSGIRVPAEPLLTTAELQTFMHRMTRRHVAYCIAAAVSARTVSMPTSPTATSMKVLTDSMGRLMRSALAAAQELLADLLLRHHVLMKLDVCSATASTTTSESPHHRLSLGASCMMLQVGVGPSESRLASYSAWDVSFASVSTTAGAVSAATPNMPDDATFLMTTTPAADGRAEKGSAKWLPGTLNAISAFRLHRLVRRALLRALPLCVDFPCIFYSCASTRALSSASTSGTSASAASVFSLSAVCPMLLQVLVPPSALSPLLNVLRVTVELQHQAEKDHAADEKHAGEAAAPTPSTRHVDPAGSTMMAPALWAAMTAAGSVLQLDTAAAEAPSAVEESPASVDFALLEAALDAVQRLMAEAAVQLSAAPQIGSLRSASAPVIVAGAPPSHILDAVCAQLFILLAACLRWVPRYPNWKARWLIAQRLPRLTATFGLLIVRMSSLAEGADVSAARGPTAHQLRAQTWLTHTLHLLASLWTCDAQFGTAPLHDLVDDEEVEVRCIAARCAARCFGGATEAVLRLSFSAGAGDEKARTKARFTSQQSSLLPSLCEPLLQLLDVIAQCVLVAASDGDTRVLCRSAEALAGLSRTLSLLVVADPSSATRSASSTSTRNEEESPVWARYLHSNTDTLLRLMTDNRPTVQLALVSQLADLLLMHMRKPPHEKRQGQSRNGRAQSQLMGDESDASFICGPDEDGEEGSENDADAPHRSPDEVQYDALLQCLRQLSQHELWRLREQYALLLAHLCGCLLLTAAAAPAPAPHGRHADAQRISSMDFSAVNAGRVSGEGGTDETTRCSVTDAAVMAQQGGADAALWAHTHPLYQLARTELLTLLVAVLFDKVKAVRDAALDAVERMCVQLAVASSRSAASTSVGGSGGARQGSVGKRFGAGYETEGVDTSADAVAAASGSLNANTFVDDVLWPRIYAHAPAWETYLSRSALLRIAMRLRVDKTSAFIPLLDQLARDPVLNVRLVVAKTILEVLLVSAPEVHAMTTPALFLEAKDGEVASSRTSTPTPMSSYKPELPSGTIAYSILMNKPVTLLLAGSGSGNGRAAAVADVVLPPLQFDEVERAGVILQILRQLLKDPSADVRDEAAKALKVCF</sequence>
<name>A0A504XE40_LEIDO</name>
<dbReference type="FunFam" id="1.25.10.10:FF:001312">
    <property type="entry name" value="HEAT_repeat_-_putative"/>
    <property type="match status" value="1"/>
</dbReference>
<dbReference type="PROSITE" id="PS50077">
    <property type="entry name" value="HEAT_REPEAT"/>
    <property type="match status" value="1"/>
</dbReference>
<evidence type="ECO:0000313" key="7">
    <source>
        <dbReference type="Proteomes" id="UP000318447"/>
    </source>
</evidence>
<feature type="compositionally biased region" description="Basic and acidic residues" evidence="4">
    <location>
        <begin position="186"/>
        <end position="197"/>
    </location>
</feature>
<feature type="compositionally biased region" description="Basic and acidic residues" evidence="4">
    <location>
        <begin position="440"/>
        <end position="450"/>
    </location>
</feature>
<dbReference type="Gene3D" id="3.30.70.330">
    <property type="match status" value="5"/>
</dbReference>
<gene>
    <name evidence="6" type="ORF">CGC21_23505</name>
</gene>
<dbReference type="InterPro" id="IPR035979">
    <property type="entry name" value="RBD_domain_sf"/>
</dbReference>
<keyword evidence="1 3" id="KW-0694">RNA-binding</keyword>
<dbReference type="FunFam" id="3.30.70.330:FF:001534">
    <property type="entry name" value="RNA binding protein, putative"/>
    <property type="match status" value="1"/>
</dbReference>
<feature type="region of interest" description="Disordered" evidence="4">
    <location>
        <begin position="1139"/>
        <end position="1165"/>
    </location>
</feature>
<accession>A0A504XE40</accession>
<dbReference type="InterPro" id="IPR012677">
    <property type="entry name" value="Nucleotide-bd_a/b_plait_sf"/>
</dbReference>
<dbReference type="VEuPathDB" id="TriTrypDB:LdCL_100014300"/>
<dbReference type="EMBL" id="RHLC01000036">
    <property type="protein sequence ID" value="TPP46594.1"/>
    <property type="molecule type" value="Genomic_DNA"/>
</dbReference>
<evidence type="ECO:0000259" key="5">
    <source>
        <dbReference type="PROSITE" id="PS50102"/>
    </source>
</evidence>
<evidence type="ECO:0000313" key="6">
    <source>
        <dbReference type="EMBL" id="TPP46594.1"/>
    </source>
</evidence>
<feature type="repeat" description="HEAT" evidence="2">
    <location>
        <begin position="2561"/>
        <end position="2588"/>
    </location>
</feature>
<dbReference type="VEuPathDB" id="TriTrypDB:LdCL_100014200"/>
<dbReference type="Pfam" id="PF00076">
    <property type="entry name" value="RRM_1"/>
    <property type="match status" value="2"/>
</dbReference>
<dbReference type="InterPro" id="IPR016024">
    <property type="entry name" value="ARM-type_fold"/>
</dbReference>
<proteinExistence type="predicted"/>
<feature type="region of interest" description="Disordered" evidence="4">
    <location>
        <begin position="179"/>
        <end position="225"/>
    </location>
</feature>
<dbReference type="SUPFAM" id="SSF54928">
    <property type="entry name" value="RNA-binding domain, RBD"/>
    <property type="match status" value="3"/>
</dbReference>
<dbReference type="VEuPathDB" id="TriTrypDB:LdBPK_100740.1"/>
<feature type="compositionally biased region" description="Basic and acidic residues" evidence="4">
    <location>
        <begin position="125"/>
        <end position="138"/>
    </location>
</feature>
<feature type="region of interest" description="Disordered" evidence="4">
    <location>
        <begin position="434"/>
        <end position="454"/>
    </location>
</feature>
<feature type="compositionally biased region" description="Polar residues" evidence="4">
    <location>
        <begin position="747"/>
        <end position="760"/>
    </location>
</feature>
<feature type="region of interest" description="Disordered" evidence="4">
    <location>
        <begin position="2147"/>
        <end position="2196"/>
    </location>
</feature>
<dbReference type="Proteomes" id="UP000318447">
    <property type="component" value="Unassembled WGS sequence"/>
</dbReference>
<feature type="compositionally biased region" description="Polar residues" evidence="4">
    <location>
        <begin position="1197"/>
        <end position="1213"/>
    </location>
</feature>
<dbReference type="InterPro" id="IPR021133">
    <property type="entry name" value="HEAT_type_2"/>
</dbReference>
<dbReference type="SMART" id="SM00360">
    <property type="entry name" value="RRM"/>
    <property type="match status" value="5"/>
</dbReference>
<dbReference type="InterPro" id="IPR000504">
    <property type="entry name" value="RRM_dom"/>
</dbReference>
<dbReference type="VEuPathDB" id="TriTrypDB:LDHU3_10.1080"/>
<feature type="compositionally biased region" description="Basic and acidic residues" evidence="4">
    <location>
        <begin position="1762"/>
        <end position="1774"/>
    </location>
</feature>
<protein>
    <submittedName>
        <fullName evidence="6">RNA recognition motif family protein</fullName>
    </submittedName>
</protein>
<reference evidence="7" key="1">
    <citation type="submission" date="2019-02" db="EMBL/GenBank/DDBJ databases">
        <title>FDA dAtabase for Regulatory Grade micrObial Sequences (FDA-ARGOS): Supporting development and validation of Infectious Disease Dx tests.</title>
        <authorList>
            <person name="Duncan R."/>
            <person name="Fisher C."/>
            <person name="Tallon L."/>
            <person name="Sadzewicz L."/>
            <person name="Sengamalay N."/>
            <person name="Ott S."/>
            <person name="Godinez A."/>
            <person name="Nagaraj S."/>
            <person name="Vavikolanu K."/>
            <person name="Nadendla S."/>
            <person name="Aluvathingal J."/>
            <person name="Sichtig H."/>
        </authorList>
    </citation>
    <scope>NUCLEOTIDE SEQUENCE [LARGE SCALE GENOMIC DNA]</scope>
    <source>
        <strain evidence="7">FDAARGOS_361</strain>
    </source>
</reference>
<feature type="domain" description="RRM" evidence="5">
    <location>
        <begin position="658"/>
        <end position="739"/>
    </location>
</feature>
<feature type="region of interest" description="Disordered" evidence="4">
    <location>
        <begin position="1193"/>
        <end position="1222"/>
    </location>
</feature>
<feature type="region of interest" description="Disordered" evidence="4">
    <location>
        <begin position="1762"/>
        <end position="1789"/>
    </location>
</feature>
<organism evidence="6 7">
    <name type="scientific">Leishmania donovani</name>
    <dbReference type="NCBI Taxonomy" id="5661"/>
    <lineage>
        <taxon>Eukaryota</taxon>
        <taxon>Discoba</taxon>
        <taxon>Euglenozoa</taxon>
        <taxon>Kinetoplastea</taxon>
        <taxon>Metakinetoplastina</taxon>
        <taxon>Trypanosomatida</taxon>
        <taxon>Trypanosomatidae</taxon>
        <taxon>Leishmaniinae</taxon>
        <taxon>Leishmania</taxon>
    </lineage>
</organism>
<dbReference type="GO" id="GO:0003723">
    <property type="term" value="F:RNA binding"/>
    <property type="evidence" value="ECO:0007669"/>
    <property type="project" value="UniProtKB-UniRule"/>
</dbReference>
<evidence type="ECO:0000256" key="4">
    <source>
        <dbReference type="SAM" id="MobiDB-lite"/>
    </source>
</evidence>